<dbReference type="AlphaFoldDB" id="A0A6S6QYL2"/>
<name>A0A6S6QYL2_9FIRM</name>
<accession>A0A6S6QYL2</accession>
<dbReference type="KEGG" id="acel:acsn021_05360"/>
<sequence>MKILDGTYFITGVTGFIGSLVMKSLLKQQKYKDNKIKIIGLVRDPRRASNMYQDYDCKNVRFICSDLLALNLDMDSGVYKIEEGWKPDYIIHCAATTRSAKMINNPVDTADGIVIGTRNILDFAQKVNVKSMVYISSMEVYGTVNNEQLVTEDMLGGLDIFSVRSCYPLGKRMAEHYCYSYHKEYNTPVKIARLSQTFGEGILPDENRAFFQFACAAVNSKDIVLHTNGNSMGNYCDSYDTVEAIFLLLYEGVNGEAYNVVNEANTMCIREMANLVANQIAHNKIKVVFDIPEENKFGYAAQTGIRLSSAKIRKLGWKPKTNLVDMYMRMINWIDKEKYINSV</sequence>
<proteinExistence type="inferred from homology"/>
<evidence type="ECO:0000313" key="3">
    <source>
        <dbReference type="Proteomes" id="UP000515561"/>
    </source>
</evidence>
<dbReference type="InterPro" id="IPR001509">
    <property type="entry name" value="Epimerase_deHydtase"/>
</dbReference>
<evidence type="ECO:0000256" key="1">
    <source>
        <dbReference type="ARBA" id="ARBA00007637"/>
    </source>
</evidence>
<dbReference type="PANTHER" id="PTHR43000">
    <property type="entry name" value="DTDP-D-GLUCOSE 4,6-DEHYDRATASE-RELATED"/>
    <property type="match status" value="1"/>
</dbReference>
<dbReference type="EMBL" id="AP023367">
    <property type="protein sequence ID" value="BCJ92967.1"/>
    <property type="molecule type" value="Genomic_DNA"/>
</dbReference>
<reference evidence="2 3" key="1">
    <citation type="journal article" date="2016" name="Int. J. Syst. Evol. Microbiol.">
        <title>Descriptions of Anaerotaenia torta gen. nov., sp. nov. and Anaerocolumna cellulosilytica gen. nov., sp. nov. isolated from a methanogenic reactor of cattle waste.</title>
        <authorList>
            <person name="Uek A."/>
            <person name="Ohtaki Y."/>
            <person name="Kaku N."/>
            <person name="Ueki K."/>
        </authorList>
    </citation>
    <scope>NUCLEOTIDE SEQUENCE [LARGE SCALE GENOMIC DNA]</scope>
    <source>
        <strain evidence="2 3">SN021</strain>
    </source>
</reference>
<dbReference type="InterPro" id="IPR036291">
    <property type="entry name" value="NAD(P)-bd_dom_sf"/>
</dbReference>
<dbReference type="SUPFAM" id="SSF51735">
    <property type="entry name" value="NAD(P)-binding Rossmann-fold domains"/>
    <property type="match status" value="1"/>
</dbReference>
<protein>
    <submittedName>
        <fullName evidence="2">Nucleotide sugar dehydratase</fullName>
    </submittedName>
</protein>
<evidence type="ECO:0000313" key="2">
    <source>
        <dbReference type="EMBL" id="BCJ92967.1"/>
    </source>
</evidence>
<dbReference type="Proteomes" id="UP000515561">
    <property type="component" value="Chromosome"/>
</dbReference>
<dbReference type="Gene3D" id="3.40.50.720">
    <property type="entry name" value="NAD(P)-binding Rossmann-like Domain"/>
    <property type="match status" value="1"/>
</dbReference>
<keyword evidence="3" id="KW-1185">Reference proteome</keyword>
<dbReference type="RefSeq" id="WP_184092613.1">
    <property type="nucleotide sequence ID" value="NZ_AP023367.1"/>
</dbReference>
<gene>
    <name evidence="2" type="ORF">acsn021_05360</name>
</gene>
<dbReference type="Pfam" id="PF01370">
    <property type="entry name" value="Epimerase"/>
    <property type="match status" value="1"/>
</dbReference>
<organism evidence="2 3">
    <name type="scientific">Anaerocolumna cellulosilytica</name>
    <dbReference type="NCBI Taxonomy" id="433286"/>
    <lineage>
        <taxon>Bacteria</taxon>
        <taxon>Bacillati</taxon>
        <taxon>Bacillota</taxon>
        <taxon>Clostridia</taxon>
        <taxon>Lachnospirales</taxon>
        <taxon>Lachnospiraceae</taxon>
        <taxon>Anaerocolumna</taxon>
    </lineage>
</organism>
<comment type="similarity">
    <text evidence="1">Belongs to the NAD(P)-dependent epimerase/dehydratase family.</text>
</comment>